<dbReference type="GO" id="GO:0016787">
    <property type="term" value="F:hydrolase activity"/>
    <property type="evidence" value="ECO:0007669"/>
    <property type="project" value="UniProtKB-KW"/>
</dbReference>
<evidence type="ECO:0000259" key="1">
    <source>
        <dbReference type="Pfam" id="PF12146"/>
    </source>
</evidence>
<dbReference type="Pfam" id="PF12146">
    <property type="entry name" value="Hydrolase_4"/>
    <property type="match status" value="1"/>
</dbReference>
<dbReference type="InterPro" id="IPR022742">
    <property type="entry name" value="Hydrolase_4"/>
</dbReference>
<dbReference type="InterPro" id="IPR029058">
    <property type="entry name" value="AB_hydrolase_fold"/>
</dbReference>
<dbReference type="PANTHER" id="PTHR11614">
    <property type="entry name" value="PHOSPHOLIPASE-RELATED"/>
    <property type="match status" value="1"/>
</dbReference>
<sequence length="266" mass="30890">MWKWETDKRPKGVVLVIHDMMEHHDYYAGLIAQLRNDGYHVVTGDLPGHGQTTRMNKGHISDFAQYLDRMKEWHEVARAYRLPTFILGQGLGGLIAIEALRHNMVRADGLIVLNPLLAFKQSFINRKNTIRSSIRMGSDTQRFDPGLEPGYFTTDKKYLELYENDELLVRKVSHHWYRTVVNQMKDTSEYIDDMPDVPILAITSKENDIIEKSLTVKILKDINTSEMTLLALDNVQHSVFQRDDITEPYHYVARFLDDQLFRIGVL</sequence>
<dbReference type="Proteomes" id="UP001500920">
    <property type="component" value="Unassembled WGS sequence"/>
</dbReference>
<accession>A0ABP7ERS8</accession>
<protein>
    <submittedName>
        <fullName evidence="2">Alpha/beta hydrolase</fullName>
    </submittedName>
</protein>
<dbReference type="InterPro" id="IPR051044">
    <property type="entry name" value="MAG_DAG_Lipase"/>
</dbReference>
<dbReference type="SUPFAM" id="SSF53474">
    <property type="entry name" value="alpha/beta-Hydrolases"/>
    <property type="match status" value="1"/>
</dbReference>
<gene>
    <name evidence="2" type="ORF">GCM10022378_12200</name>
</gene>
<feature type="domain" description="Serine aminopeptidase S33" evidence="1">
    <location>
        <begin position="9"/>
        <end position="240"/>
    </location>
</feature>
<dbReference type="Gene3D" id="3.40.50.1820">
    <property type="entry name" value="alpha/beta hydrolase"/>
    <property type="match status" value="1"/>
</dbReference>
<proteinExistence type="predicted"/>
<organism evidence="2 3">
    <name type="scientific">Salinicoccus jeotgali</name>
    <dbReference type="NCBI Taxonomy" id="381634"/>
    <lineage>
        <taxon>Bacteria</taxon>
        <taxon>Bacillati</taxon>
        <taxon>Bacillota</taxon>
        <taxon>Bacilli</taxon>
        <taxon>Bacillales</taxon>
        <taxon>Staphylococcaceae</taxon>
        <taxon>Salinicoccus</taxon>
    </lineage>
</organism>
<keyword evidence="3" id="KW-1185">Reference proteome</keyword>
<comment type="caution">
    <text evidence="2">The sequence shown here is derived from an EMBL/GenBank/DDBJ whole genome shotgun (WGS) entry which is preliminary data.</text>
</comment>
<evidence type="ECO:0000313" key="3">
    <source>
        <dbReference type="Proteomes" id="UP001500920"/>
    </source>
</evidence>
<name>A0ABP7ERS8_9STAP</name>
<dbReference type="RefSeq" id="WP_344702458.1">
    <property type="nucleotide sequence ID" value="NZ_BAABCK010000022.1"/>
</dbReference>
<dbReference type="EMBL" id="BAABCK010000022">
    <property type="protein sequence ID" value="GAA3723683.1"/>
    <property type="molecule type" value="Genomic_DNA"/>
</dbReference>
<keyword evidence="2" id="KW-0378">Hydrolase</keyword>
<evidence type="ECO:0000313" key="2">
    <source>
        <dbReference type="EMBL" id="GAA3723683.1"/>
    </source>
</evidence>
<reference evidence="3" key="1">
    <citation type="journal article" date="2019" name="Int. J. Syst. Evol. Microbiol.">
        <title>The Global Catalogue of Microorganisms (GCM) 10K type strain sequencing project: providing services to taxonomists for standard genome sequencing and annotation.</title>
        <authorList>
            <consortium name="The Broad Institute Genomics Platform"/>
            <consortium name="The Broad Institute Genome Sequencing Center for Infectious Disease"/>
            <person name="Wu L."/>
            <person name="Ma J."/>
        </authorList>
    </citation>
    <scope>NUCLEOTIDE SEQUENCE [LARGE SCALE GENOMIC DNA]</scope>
    <source>
        <strain evidence="3">JCM 16981</strain>
    </source>
</reference>